<dbReference type="GO" id="GO:0016192">
    <property type="term" value="P:vesicle-mediated transport"/>
    <property type="evidence" value="ECO:0007669"/>
    <property type="project" value="InterPro"/>
</dbReference>
<dbReference type="InterPro" id="IPR027482">
    <property type="entry name" value="Sec1-like_dom2"/>
</dbReference>
<gene>
    <name evidence="3" type="ORF">G7Y89_g2812</name>
</gene>
<protein>
    <submittedName>
        <fullName evidence="3">Uncharacterized protein</fullName>
    </submittedName>
</protein>
<accession>A0A8H4RSN3</accession>
<comment type="caution">
    <text evidence="3">The sequence shown here is derived from an EMBL/GenBank/DDBJ whole genome shotgun (WGS) entry which is preliminary data.</text>
</comment>
<evidence type="ECO:0000256" key="2">
    <source>
        <dbReference type="SAM" id="MobiDB-lite"/>
    </source>
</evidence>
<keyword evidence="4" id="KW-1185">Reference proteome</keyword>
<dbReference type="PIRSF" id="PIRSF005715">
    <property type="entry name" value="VPS45_Sec1"/>
    <property type="match status" value="1"/>
</dbReference>
<feature type="region of interest" description="Disordered" evidence="2">
    <location>
        <begin position="597"/>
        <end position="625"/>
    </location>
</feature>
<reference evidence="3 4" key="1">
    <citation type="submission" date="2020-03" db="EMBL/GenBank/DDBJ databases">
        <title>Draft Genome Sequence of Cudoniella acicularis.</title>
        <authorList>
            <person name="Buettner E."/>
            <person name="Kellner H."/>
        </authorList>
    </citation>
    <scope>NUCLEOTIDE SEQUENCE [LARGE SCALE GENOMIC DNA]</scope>
    <source>
        <strain evidence="3 4">DSM 108380</strain>
    </source>
</reference>
<dbReference type="AlphaFoldDB" id="A0A8H4RSN3"/>
<dbReference type="Proteomes" id="UP000566819">
    <property type="component" value="Unassembled WGS sequence"/>
</dbReference>
<dbReference type="Gene3D" id="3.40.50.1910">
    <property type="match status" value="1"/>
</dbReference>
<evidence type="ECO:0000313" key="4">
    <source>
        <dbReference type="Proteomes" id="UP000566819"/>
    </source>
</evidence>
<dbReference type="Gene3D" id="3.40.50.2060">
    <property type="match status" value="1"/>
</dbReference>
<dbReference type="InterPro" id="IPR036045">
    <property type="entry name" value="Sec1-like_sf"/>
</dbReference>
<dbReference type="Gene3D" id="1.25.40.60">
    <property type="match status" value="1"/>
</dbReference>
<dbReference type="Gene3D" id="3.90.830.10">
    <property type="entry name" value="Syntaxin Binding Protein 1, Chain A, domain 2"/>
    <property type="match status" value="1"/>
</dbReference>
<name>A0A8H4RSN3_9HELO</name>
<dbReference type="SUPFAM" id="SSF56815">
    <property type="entry name" value="Sec1/munc18-like (SM) proteins"/>
    <property type="match status" value="1"/>
</dbReference>
<comment type="similarity">
    <text evidence="1">Belongs to the STXBP/unc-18/SEC1 family.</text>
</comment>
<sequence>MATSHNSLRDRQIRSIERMLNLNHEAEESANGHDDHHGLVVPSAPILNADGDPIWKVLVFDDLGRDVISSVLRVNDLRTWGVTMHMHITSARHPIPDVPVLYLVEPTSSNLHAITSDLSRGLYSPAYINFLSSIQRPLLEDFARQTAEAGTSESIAQFYDQYLNFIVGEPDLFSLGMRKENTYWALNSARTKDEELDHVIDRIVSGLFSVMATMAVMPIIRCPKGAAAEMIAAKLDRKLRDHILNSKDNLFSAPSNRSTSTAPLSRPVLIILDRNVDLIPMLSHSWTYQSLVHDVLNMKLNRITVETPIDEENPAKGSTKKAYDLTSTDFFWGKNASVPFPQVAEDIDAELMRYKDDAAEVTKKTGVNSIEDLQNDTSASAQHLKAAITLLPELRERKAVLDMHMNILAGLLTGIKNRQLDNYFQMEENIMKQTKAQMLEVLSDGDKGKEPMDKLRLFIIWFLSTEQDVSRAEMEKFEESLKNAGADITSLAYVKQVRATTRMTMMTSAPSQTTQQSSTSTQLFGGFSSISSRLTSSLKESGVGANFENLISGVKNFLPANRDLTVTKITESIMDPAGASSSAIAKTENYLYFDPRSANARGTMPPPSAARKGEQMPGSLGAHAPGTGATFGQRRQGFSEAIVFTVGGGSMDEYGNLQEWAKRTGAGGSGAEKGAGRRRVMYGSTELVNAEDFLKLELEKLGNEAAS</sequence>
<proteinExistence type="inferred from homology"/>
<dbReference type="InterPro" id="IPR043127">
    <property type="entry name" value="Sec-1-like_dom3a"/>
</dbReference>
<dbReference type="InterPro" id="IPR043154">
    <property type="entry name" value="Sec-1-like_dom1"/>
</dbReference>
<organism evidence="3 4">
    <name type="scientific">Cudoniella acicularis</name>
    <dbReference type="NCBI Taxonomy" id="354080"/>
    <lineage>
        <taxon>Eukaryota</taxon>
        <taxon>Fungi</taxon>
        <taxon>Dikarya</taxon>
        <taxon>Ascomycota</taxon>
        <taxon>Pezizomycotina</taxon>
        <taxon>Leotiomycetes</taxon>
        <taxon>Helotiales</taxon>
        <taxon>Tricladiaceae</taxon>
        <taxon>Cudoniella</taxon>
    </lineage>
</organism>
<dbReference type="OrthoDB" id="10251230at2759"/>
<dbReference type="EMBL" id="JAAMPI010000128">
    <property type="protein sequence ID" value="KAF4635297.1"/>
    <property type="molecule type" value="Genomic_DNA"/>
</dbReference>
<evidence type="ECO:0000256" key="1">
    <source>
        <dbReference type="ARBA" id="ARBA00009884"/>
    </source>
</evidence>
<dbReference type="Pfam" id="PF00995">
    <property type="entry name" value="Sec1"/>
    <property type="match status" value="1"/>
</dbReference>
<evidence type="ECO:0000313" key="3">
    <source>
        <dbReference type="EMBL" id="KAF4635297.1"/>
    </source>
</evidence>
<dbReference type="InterPro" id="IPR001619">
    <property type="entry name" value="Sec1-like"/>
</dbReference>
<dbReference type="PANTHER" id="PTHR11679">
    <property type="entry name" value="VESICLE PROTEIN SORTING-ASSOCIATED"/>
    <property type="match status" value="1"/>
</dbReference>